<dbReference type="GeneID" id="70133150"/>
<feature type="binding site" description="axial binding residue" evidence="7">
    <location>
        <position position="464"/>
    </location>
    <ligand>
        <name>heme</name>
        <dbReference type="ChEBI" id="CHEBI:30413"/>
    </ligand>
    <ligandPart>
        <name>Fe</name>
        <dbReference type="ChEBI" id="CHEBI:18248"/>
    </ligandPart>
</feature>
<dbReference type="AlphaFoldDB" id="A0A9P8RFK2"/>
<evidence type="ECO:0000313" key="9">
    <source>
        <dbReference type="EMBL" id="KAH6644952.1"/>
    </source>
</evidence>
<dbReference type="EMBL" id="JAGPXC010000012">
    <property type="protein sequence ID" value="KAH6644952.1"/>
    <property type="molecule type" value="Genomic_DNA"/>
</dbReference>
<dbReference type="RefSeq" id="XP_045951466.1">
    <property type="nucleotide sequence ID" value="XM_046104259.1"/>
</dbReference>
<comment type="cofactor">
    <cofactor evidence="1 7">
        <name>heme</name>
        <dbReference type="ChEBI" id="CHEBI:30413"/>
    </cofactor>
</comment>
<evidence type="ECO:0000256" key="5">
    <source>
        <dbReference type="ARBA" id="ARBA00023004"/>
    </source>
</evidence>
<dbReference type="InterPro" id="IPR050121">
    <property type="entry name" value="Cytochrome_P450_monoxygenase"/>
</dbReference>
<keyword evidence="8" id="KW-0560">Oxidoreductase</keyword>
<dbReference type="OrthoDB" id="1470350at2759"/>
<keyword evidence="4 7" id="KW-0479">Metal-binding</keyword>
<dbReference type="PANTHER" id="PTHR24305:SF210">
    <property type="entry name" value="CYTOCHROME P450 MONOOXYGENASE ASQL-RELATED"/>
    <property type="match status" value="1"/>
</dbReference>
<gene>
    <name evidence="9" type="ORF">BKA67DRAFT_586538</name>
</gene>
<accession>A0A9P8RFK2</accession>
<dbReference type="PRINTS" id="PR00465">
    <property type="entry name" value="EP450IV"/>
</dbReference>
<keyword evidence="3 7" id="KW-0349">Heme</keyword>
<evidence type="ECO:0000256" key="8">
    <source>
        <dbReference type="RuleBase" id="RU000461"/>
    </source>
</evidence>
<comment type="similarity">
    <text evidence="2 8">Belongs to the cytochrome P450 family.</text>
</comment>
<name>A0A9P8RFK2_9PEZI</name>
<dbReference type="Gene3D" id="1.10.630.10">
    <property type="entry name" value="Cytochrome P450"/>
    <property type="match status" value="1"/>
</dbReference>
<dbReference type="GO" id="GO:0004497">
    <property type="term" value="F:monooxygenase activity"/>
    <property type="evidence" value="ECO:0007669"/>
    <property type="project" value="UniProtKB-KW"/>
</dbReference>
<evidence type="ECO:0000256" key="1">
    <source>
        <dbReference type="ARBA" id="ARBA00001971"/>
    </source>
</evidence>
<dbReference type="SUPFAM" id="SSF48264">
    <property type="entry name" value="Cytochrome P450"/>
    <property type="match status" value="1"/>
</dbReference>
<keyword evidence="6 8" id="KW-0503">Monooxygenase</keyword>
<dbReference type="PANTHER" id="PTHR24305">
    <property type="entry name" value="CYTOCHROME P450"/>
    <property type="match status" value="1"/>
</dbReference>
<keyword evidence="5 7" id="KW-0408">Iron</keyword>
<protein>
    <submittedName>
        <fullName evidence="9">Cytochrome P450</fullName>
    </submittedName>
</protein>
<dbReference type="GO" id="GO:0016705">
    <property type="term" value="F:oxidoreductase activity, acting on paired donors, with incorporation or reduction of molecular oxygen"/>
    <property type="evidence" value="ECO:0007669"/>
    <property type="project" value="InterPro"/>
</dbReference>
<keyword evidence="10" id="KW-1185">Reference proteome</keyword>
<evidence type="ECO:0000256" key="2">
    <source>
        <dbReference type="ARBA" id="ARBA00010617"/>
    </source>
</evidence>
<comment type="caution">
    <text evidence="9">The sequence shown here is derived from an EMBL/GenBank/DDBJ whole genome shotgun (WGS) entry which is preliminary data.</text>
</comment>
<evidence type="ECO:0000256" key="7">
    <source>
        <dbReference type="PIRSR" id="PIRSR602403-1"/>
    </source>
</evidence>
<dbReference type="Pfam" id="PF00067">
    <property type="entry name" value="p450"/>
    <property type="match status" value="1"/>
</dbReference>
<evidence type="ECO:0000256" key="4">
    <source>
        <dbReference type="ARBA" id="ARBA00022723"/>
    </source>
</evidence>
<evidence type="ECO:0000256" key="6">
    <source>
        <dbReference type="ARBA" id="ARBA00023033"/>
    </source>
</evidence>
<dbReference type="Proteomes" id="UP000758603">
    <property type="component" value="Unassembled WGS sequence"/>
</dbReference>
<evidence type="ECO:0000313" key="10">
    <source>
        <dbReference type="Proteomes" id="UP000758603"/>
    </source>
</evidence>
<dbReference type="InterPro" id="IPR036396">
    <property type="entry name" value="Cyt_P450_sf"/>
</dbReference>
<sequence length="523" mass="59703">MAVLGDHNMVLPGYLWGYISNSMSISQLLSHIATLIIVCCIGRVIYNLKFHPLSKYPGPKLAAITDIWWAYVRATGRYPWVVEDVLKKYGDVVRIAPNELVFLTPNAAKDIYLSQEKNLELFVQVGYDALDTGDGGISGEVNPVKHREIAKKLAPAFSTRNFKSKESTVQAYIDLFVKKMKDLEAGDQGAELQRWTDWLALDLSADMTYGREMGQVRDMEDSILLSSTLRLNLFLTMSEITRKFRFLSPLMYLTIPPSVWFAMPRLIKMNTQDVKTRIERRGKIEHLDYFEQLLPADNPVPTDRKTIYHLENVAGQLLLASWQPLANQFYSMIFFLLKEPVAYATLVEEVRAAFPDYNAINSETTANLKYLQACERESLRLHQETVDGLPRVSPGAFVDGIYIPQGVICQISYFAAARSPRYFSDPLKFRPNRWLPPNDPRFDPRYKDDTLMASKPFSQGPRGCPGGAIALAVVRLFIAKVLWQFDIDPAPGQDGLSFDKDFTWLTFWERPPFWVRFKPVQRA</sequence>
<dbReference type="GO" id="GO:0005506">
    <property type="term" value="F:iron ion binding"/>
    <property type="evidence" value="ECO:0007669"/>
    <property type="project" value="InterPro"/>
</dbReference>
<dbReference type="InterPro" id="IPR017972">
    <property type="entry name" value="Cyt_P450_CS"/>
</dbReference>
<dbReference type="GO" id="GO:0020037">
    <property type="term" value="F:heme binding"/>
    <property type="evidence" value="ECO:0007669"/>
    <property type="project" value="InterPro"/>
</dbReference>
<organism evidence="9 10">
    <name type="scientific">Truncatella angustata</name>
    <dbReference type="NCBI Taxonomy" id="152316"/>
    <lineage>
        <taxon>Eukaryota</taxon>
        <taxon>Fungi</taxon>
        <taxon>Dikarya</taxon>
        <taxon>Ascomycota</taxon>
        <taxon>Pezizomycotina</taxon>
        <taxon>Sordariomycetes</taxon>
        <taxon>Xylariomycetidae</taxon>
        <taxon>Amphisphaeriales</taxon>
        <taxon>Sporocadaceae</taxon>
        <taxon>Truncatella</taxon>
    </lineage>
</organism>
<dbReference type="PROSITE" id="PS00086">
    <property type="entry name" value="CYTOCHROME_P450"/>
    <property type="match status" value="1"/>
</dbReference>
<dbReference type="InterPro" id="IPR001128">
    <property type="entry name" value="Cyt_P450"/>
</dbReference>
<proteinExistence type="inferred from homology"/>
<dbReference type="InterPro" id="IPR002403">
    <property type="entry name" value="Cyt_P450_E_grp-IV"/>
</dbReference>
<reference evidence="9" key="1">
    <citation type="journal article" date="2021" name="Nat. Commun.">
        <title>Genetic determinants of endophytism in the Arabidopsis root mycobiome.</title>
        <authorList>
            <person name="Mesny F."/>
            <person name="Miyauchi S."/>
            <person name="Thiergart T."/>
            <person name="Pickel B."/>
            <person name="Atanasova L."/>
            <person name="Karlsson M."/>
            <person name="Huettel B."/>
            <person name="Barry K.W."/>
            <person name="Haridas S."/>
            <person name="Chen C."/>
            <person name="Bauer D."/>
            <person name="Andreopoulos W."/>
            <person name="Pangilinan J."/>
            <person name="LaButti K."/>
            <person name="Riley R."/>
            <person name="Lipzen A."/>
            <person name="Clum A."/>
            <person name="Drula E."/>
            <person name="Henrissat B."/>
            <person name="Kohler A."/>
            <person name="Grigoriev I.V."/>
            <person name="Martin F.M."/>
            <person name="Hacquard S."/>
        </authorList>
    </citation>
    <scope>NUCLEOTIDE SEQUENCE</scope>
    <source>
        <strain evidence="9">MPI-SDFR-AT-0073</strain>
    </source>
</reference>
<evidence type="ECO:0000256" key="3">
    <source>
        <dbReference type="ARBA" id="ARBA00022617"/>
    </source>
</evidence>